<reference evidence="5 6" key="1">
    <citation type="submission" date="2018-10" db="EMBL/GenBank/DDBJ databases">
        <title>Paraburkholderia sp. 7MK8-2, isolated from soil.</title>
        <authorList>
            <person name="Gao Z.-H."/>
            <person name="Qiu L.-H."/>
        </authorList>
    </citation>
    <scope>NUCLEOTIDE SEQUENCE [LARGE SCALE GENOMIC DNA]</scope>
    <source>
        <strain evidence="5 6">7MK8-2</strain>
    </source>
</reference>
<dbReference type="Pfam" id="PF00392">
    <property type="entry name" value="GntR"/>
    <property type="match status" value="1"/>
</dbReference>
<dbReference type="InterPro" id="IPR011663">
    <property type="entry name" value="UTRA"/>
</dbReference>
<dbReference type="EMBL" id="RBZV01000009">
    <property type="protein sequence ID" value="RKP45570.1"/>
    <property type="molecule type" value="Genomic_DNA"/>
</dbReference>
<name>A0A494X5C6_9BURK</name>
<keyword evidence="1" id="KW-0805">Transcription regulation</keyword>
<dbReference type="InterPro" id="IPR036390">
    <property type="entry name" value="WH_DNA-bd_sf"/>
</dbReference>
<dbReference type="Proteomes" id="UP000280434">
    <property type="component" value="Unassembled WGS sequence"/>
</dbReference>
<evidence type="ECO:0000256" key="2">
    <source>
        <dbReference type="ARBA" id="ARBA00023125"/>
    </source>
</evidence>
<gene>
    <name evidence="5" type="ORF">D7S89_19715</name>
</gene>
<protein>
    <submittedName>
        <fullName evidence="5">GntR family transcriptional regulator</fullName>
    </submittedName>
</protein>
<evidence type="ECO:0000313" key="6">
    <source>
        <dbReference type="Proteomes" id="UP000280434"/>
    </source>
</evidence>
<dbReference type="PRINTS" id="PR00035">
    <property type="entry name" value="HTHGNTR"/>
</dbReference>
<keyword evidence="2" id="KW-0238">DNA-binding</keyword>
<dbReference type="RefSeq" id="WP_121280158.1">
    <property type="nucleotide sequence ID" value="NZ_RBZV01000009.1"/>
</dbReference>
<organism evidence="5 6">
    <name type="scientific">Trinickia fusca</name>
    <dbReference type="NCBI Taxonomy" id="2419777"/>
    <lineage>
        <taxon>Bacteria</taxon>
        <taxon>Pseudomonadati</taxon>
        <taxon>Pseudomonadota</taxon>
        <taxon>Betaproteobacteria</taxon>
        <taxon>Burkholderiales</taxon>
        <taxon>Burkholderiaceae</taxon>
        <taxon>Trinickia</taxon>
    </lineage>
</organism>
<dbReference type="InterPro" id="IPR028978">
    <property type="entry name" value="Chorismate_lyase_/UTRA_dom_sf"/>
</dbReference>
<dbReference type="PANTHER" id="PTHR44846">
    <property type="entry name" value="MANNOSYL-D-GLYCERATE TRANSPORT/METABOLISM SYSTEM REPRESSOR MNGR-RELATED"/>
    <property type="match status" value="1"/>
</dbReference>
<dbReference type="SUPFAM" id="SSF64288">
    <property type="entry name" value="Chorismate lyase-like"/>
    <property type="match status" value="1"/>
</dbReference>
<sequence>MSANRDSQLPLYAQVEAALMASIADGTYPPGTQLPNETSLLATFRISRTTLQKAIQNLIARGLIEIRRGKGTFVSQPRLTQELTELSGFVEDMRLHGRHPTARMVGKQIEDASDLVARKLSLEAGASVVHIQRIRIADGTPLSFDETWLPKDIGEKILENDLEVEPIFSLLEQKYDLPLREAEYKLEAIAADKIVARALEIKVGSPIFLIERTSYSEQGRPVDYEKLHYRGDQIQFVTHLTRRKPHGR</sequence>
<dbReference type="GO" id="GO:0003677">
    <property type="term" value="F:DNA binding"/>
    <property type="evidence" value="ECO:0007669"/>
    <property type="project" value="UniProtKB-KW"/>
</dbReference>
<evidence type="ECO:0000259" key="4">
    <source>
        <dbReference type="PROSITE" id="PS50949"/>
    </source>
</evidence>
<comment type="caution">
    <text evidence="5">The sequence shown here is derived from an EMBL/GenBank/DDBJ whole genome shotgun (WGS) entry which is preliminary data.</text>
</comment>
<dbReference type="Pfam" id="PF07702">
    <property type="entry name" value="UTRA"/>
    <property type="match status" value="1"/>
</dbReference>
<evidence type="ECO:0000313" key="5">
    <source>
        <dbReference type="EMBL" id="RKP45570.1"/>
    </source>
</evidence>
<dbReference type="InterPro" id="IPR050679">
    <property type="entry name" value="Bact_HTH_transcr_reg"/>
</dbReference>
<dbReference type="PANTHER" id="PTHR44846:SF1">
    <property type="entry name" value="MANNOSYL-D-GLYCERATE TRANSPORT_METABOLISM SYSTEM REPRESSOR MNGR-RELATED"/>
    <property type="match status" value="1"/>
</dbReference>
<keyword evidence="3" id="KW-0804">Transcription</keyword>
<dbReference type="SMART" id="SM00866">
    <property type="entry name" value="UTRA"/>
    <property type="match status" value="1"/>
</dbReference>
<dbReference type="SMART" id="SM00345">
    <property type="entry name" value="HTH_GNTR"/>
    <property type="match status" value="1"/>
</dbReference>
<dbReference type="InterPro" id="IPR000524">
    <property type="entry name" value="Tscrpt_reg_HTH_GntR"/>
</dbReference>
<dbReference type="CDD" id="cd07377">
    <property type="entry name" value="WHTH_GntR"/>
    <property type="match status" value="1"/>
</dbReference>
<dbReference type="AlphaFoldDB" id="A0A494X5C6"/>
<evidence type="ECO:0000256" key="3">
    <source>
        <dbReference type="ARBA" id="ARBA00023163"/>
    </source>
</evidence>
<proteinExistence type="predicted"/>
<dbReference type="GO" id="GO:0003700">
    <property type="term" value="F:DNA-binding transcription factor activity"/>
    <property type="evidence" value="ECO:0007669"/>
    <property type="project" value="InterPro"/>
</dbReference>
<dbReference type="InterPro" id="IPR036388">
    <property type="entry name" value="WH-like_DNA-bd_sf"/>
</dbReference>
<dbReference type="GO" id="GO:0045892">
    <property type="term" value="P:negative regulation of DNA-templated transcription"/>
    <property type="evidence" value="ECO:0007669"/>
    <property type="project" value="TreeGrafter"/>
</dbReference>
<accession>A0A494X5C6</accession>
<dbReference type="Gene3D" id="3.40.1410.10">
    <property type="entry name" value="Chorismate lyase-like"/>
    <property type="match status" value="1"/>
</dbReference>
<keyword evidence="6" id="KW-1185">Reference proteome</keyword>
<feature type="domain" description="HTH gntR-type" evidence="4">
    <location>
        <begin position="9"/>
        <end position="77"/>
    </location>
</feature>
<dbReference type="Gene3D" id="1.10.10.10">
    <property type="entry name" value="Winged helix-like DNA-binding domain superfamily/Winged helix DNA-binding domain"/>
    <property type="match status" value="1"/>
</dbReference>
<dbReference type="PROSITE" id="PS50949">
    <property type="entry name" value="HTH_GNTR"/>
    <property type="match status" value="1"/>
</dbReference>
<evidence type="ECO:0000256" key="1">
    <source>
        <dbReference type="ARBA" id="ARBA00023015"/>
    </source>
</evidence>
<dbReference type="SUPFAM" id="SSF46785">
    <property type="entry name" value="Winged helix' DNA-binding domain"/>
    <property type="match status" value="1"/>
</dbReference>
<dbReference type="OrthoDB" id="8584262at2"/>